<evidence type="ECO:0000313" key="1">
    <source>
        <dbReference type="EMBL" id="MBM3273873.1"/>
    </source>
</evidence>
<comment type="caution">
    <text evidence="1">The sequence shown here is derived from an EMBL/GenBank/DDBJ whole genome shotgun (WGS) entry which is preliminary data.</text>
</comment>
<dbReference type="Proteomes" id="UP000703893">
    <property type="component" value="Unassembled WGS sequence"/>
</dbReference>
<gene>
    <name evidence="1" type="ORF">FJZ00_01875</name>
</gene>
<accession>A0A938BM30</accession>
<proteinExistence type="predicted"/>
<sequence length="245" mass="28341">MAVSERTREALDTIEKLASIETRREVLLKLKSDHDAWSWKAALDDPWWFMRHFCKTRNEHATTDDPYQPFPELDYLRHTLDVWQKVEARPANRILLVAKSRQMMVSWVACAMVLWNCLSKKGKRVGWQSKKSEDADQMLERIYGLYSRLPEAVRQAHPLERKEFLLRFPATDCNVHAIPQGPDQVRSYTWSLFVSDEMAFQKDDDEAYYALLPALGKVGMAVLISTAGPGHFEQLFADQIVAALR</sequence>
<reference evidence="1 2" key="1">
    <citation type="submission" date="2019-03" db="EMBL/GenBank/DDBJ databases">
        <title>Lake Tanganyika Metagenome-Assembled Genomes (MAGs).</title>
        <authorList>
            <person name="Tran P."/>
        </authorList>
    </citation>
    <scope>NUCLEOTIDE SEQUENCE [LARGE SCALE GENOMIC DNA]</scope>
    <source>
        <strain evidence="1">K_DeepCast_65m_m2_236</strain>
    </source>
</reference>
<protein>
    <recommendedName>
        <fullName evidence="3">Terminase large subunit gp17-like C-terminal domain-containing protein</fullName>
    </recommendedName>
</protein>
<evidence type="ECO:0000313" key="2">
    <source>
        <dbReference type="Proteomes" id="UP000703893"/>
    </source>
</evidence>
<dbReference type="AlphaFoldDB" id="A0A938BM30"/>
<organism evidence="1 2">
    <name type="scientific">Candidatus Tanganyikabacteria bacterium</name>
    <dbReference type="NCBI Taxonomy" id="2961651"/>
    <lineage>
        <taxon>Bacteria</taxon>
        <taxon>Bacillati</taxon>
        <taxon>Candidatus Sericytochromatia</taxon>
        <taxon>Candidatus Tanganyikabacteria</taxon>
    </lineage>
</organism>
<evidence type="ECO:0008006" key="3">
    <source>
        <dbReference type="Google" id="ProtNLM"/>
    </source>
</evidence>
<dbReference type="InterPro" id="IPR027417">
    <property type="entry name" value="P-loop_NTPase"/>
</dbReference>
<dbReference type="EMBL" id="VGJX01000067">
    <property type="protein sequence ID" value="MBM3273873.1"/>
    <property type="molecule type" value="Genomic_DNA"/>
</dbReference>
<name>A0A938BM30_9BACT</name>
<dbReference type="Gene3D" id="3.40.50.300">
    <property type="entry name" value="P-loop containing nucleotide triphosphate hydrolases"/>
    <property type="match status" value="1"/>
</dbReference>